<dbReference type="EMBL" id="MT141537">
    <property type="protein sequence ID" value="QJA65355.1"/>
    <property type="molecule type" value="Genomic_DNA"/>
</dbReference>
<evidence type="ECO:0000313" key="2">
    <source>
        <dbReference type="EMBL" id="QJA83813.1"/>
    </source>
</evidence>
<organism evidence="1">
    <name type="scientific">viral metagenome</name>
    <dbReference type="NCBI Taxonomy" id="1070528"/>
    <lineage>
        <taxon>unclassified sequences</taxon>
        <taxon>metagenomes</taxon>
        <taxon>organismal metagenomes</taxon>
    </lineage>
</organism>
<accession>A0A6M3J808</accession>
<protein>
    <submittedName>
        <fullName evidence="1">Putative terminase</fullName>
    </submittedName>
</protein>
<proteinExistence type="predicted"/>
<dbReference type="AlphaFoldDB" id="A0A6M3J808"/>
<evidence type="ECO:0000313" key="1">
    <source>
        <dbReference type="EMBL" id="QJA65355.1"/>
    </source>
</evidence>
<sequence length="370" mass="43042">MIIDDPVRGRQDADSETVQERTWNAYQEDIRTRLLPGGWEILIETRWSEQDIAGRLLPEDYDGQTGLIRCRDGRDWYVVCLPAQCERMDDPVGRKIGEYLWPEWFTEGHFEPFKQNPRTWNALFQQRPQPEQGTFFQRDWFKRYKTGELPKFIFPYGSSDYAVTDDGGDFTEHGVIGVDDKGDLWVLDWWTGQKETDVWIDSQLDLMAIHKPFCWFGESGVIKRAIAPFLYRRQQERKVYGRIEWITSIADKVTKARGFQGRAAAGKVHLPEGPIGDAIIDQLVRFPTGKNDDKVDVFSIFCLALDQAHPAIVLPEHKVQLLSDLRIDQIEQRQGEGYEIYAAQEQEQEQAWWENLQDKGGGYFSDVDRR</sequence>
<reference evidence="1" key="1">
    <citation type="submission" date="2020-03" db="EMBL/GenBank/DDBJ databases">
        <title>The deep terrestrial virosphere.</title>
        <authorList>
            <person name="Holmfeldt K."/>
            <person name="Nilsson E."/>
            <person name="Simone D."/>
            <person name="Lopez-Fernandez M."/>
            <person name="Wu X."/>
            <person name="de Brujin I."/>
            <person name="Lundin D."/>
            <person name="Andersson A."/>
            <person name="Bertilsson S."/>
            <person name="Dopson M."/>
        </authorList>
    </citation>
    <scope>NUCLEOTIDE SEQUENCE</scope>
    <source>
        <strain evidence="2">MM415A00252</strain>
        <strain evidence="1">MM415B00400</strain>
    </source>
</reference>
<dbReference type="EMBL" id="MT142518">
    <property type="protein sequence ID" value="QJA83813.1"/>
    <property type="molecule type" value="Genomic_DNA"/>
</dbReference>
<name>A0A6M3J808_9ZZZZ</name>
<gene>
    <name evidence="2" type="ORF">MM415A00252_0034</name>
    <name evidence="1" type="ORF">MM415B00400_0010</name>
</gene>